<gene>
    <name evidence="1" type="ORF">MLEAa_0210</name>
</gene>
<accession>A0A2T4IAT3</accession>
<dbReference type="Proteomes" id="UP000241093">
    <property type="component" value="Unassembled WGS sequence"/>
</dbReference>
<dbReference type="AlphaFoldDB" id="A0A2T4IAT3"/>
<proteinExistence type="predicted"/>
<dbReference type="RefSeq" id="WP_107669305.1">
    <property type="nucleotide sequence ID" value="NZ_LAUU01000002.1"/>
</dbReference>
<name>A0A2T4IAT3_9MOLU</name>
<reference evidence="1 2" key="1">
    <citation type="submission" date="2015-04" db="EMBL/GenBank/DDBJ databases">
        <title>Genome sequence of Mycoplasma leachii strain 06049.</title>
        <authorList>
            <person name="Sirand-Pugnet P."/>
            <person name="Breton M."/>
            <person name="Dordet-Frisoni E."/>
            <person name="Baranowski E."/>
            <person name="Barre A."/>
            <person name="Couture C."/>
            <person name="Dupuy V."/>
            <person name="Gaurivaud P."/>
            <person name="Jacob D."/>
            <person name="Lemaitre C."/>
            <person name="Manso-Silvan L."/>
            <person name="Nikolski M."/>
            <person name="Nouvel L.-X."/>
            <person name="Poumarat F."/>
            <person name="Tardy F."/>
            <person name="Thebault P."/>
            <person name="Theil S."/>
            <person name="Citti C."/>
            <person name="Thiaucourt F."/>
            <person name="Blanchard A."/>
        </authorList>
    </citation>
    <scope>NUCLEOTIDE SEQUENCE [LARGE SCALE GENOMIC DNA]</scope>
    <source>
        <strain evidence="1 2">06049</strain>
    </source>
</reference>
<comment type="caution">
    <text evidence="1">The sequence shown here is derived from an EMBL/GenBank/DDBJ whole genome shotgun (WGS) entry which is preliminary data.</text>
</comment>
<evidence type="ECO:0000313" key="2">
    <source>
        <dbReference type="Proteomes" id="UP000241093"/>
    </source>
</evidence>
<sequence length="121" mass="13956">MINNKSDFDTTISNSLEDDFGMGLEEKIAKRNSAYSKRTDLAKNFINTSSISKSVQIEQNIFSNKLKPVKVKRSSLYMNERVEQLYQKLVYTYIEKRGKAPSITDIFVEGLYSLQNKLDNE</sequence>
<protein>
    <submittedName>
        <fullName evidence="1">Uncharacterized protein</fullName>
    </submittedName>
</protein>
<dbReference type="EMBL" id="LAUU01000002">
    <property type="protein sequence ID" value="PTD31809.1"/>
    <property type="molecule type" value="Genomic_DNA"/>
</dbReference>
<evidence type="ECO:0000313" key="1">
    <source>
        <dbReference type="EMBL" id="PTD31809.1"/>
    </source>
</evidence>
<organism evidence="1 2">
    <name type="scientific">Mycoplasma leachii 06049</name>
    <dbReference type="NCBI Taxonomy" id="1188244"/>
    <lineage>
        <taxon>Bacteria</taxon>
        <taxon>Bacillati</taxon>
        <taxon>Mycoplasmatota</taxon>
        <taxon>Mollicutes</taxon>
        <taxon>Mycoplasmataceae</taxon>
        <taxon>Mycoplasma</taxon>
    </lineage>
</organism>